<name>A0A068QYR6_9GAMM</name>
<protein>
    <submittedName>
        <fullName evidence="5">HTH-type transcriptional regulator galR</fullName>
    </submittedName>
</protein>
<keyword evidence="6" id="KW-1185">Reference proteome</keyword>
<evidence type="ECO:0000259" key="4">
    <source>
        <dbReference type="PROSITE" id="PS50932"/>
    </source>
</evidence>
<dbReference type="PRINTS" id="PR00036">
    <property type="entry name" value="HTHLACI"/>
</dbReference>
<dbReference type="Gene3D" id="1.10.260.40">
    <property type="entry name" value="lambda repressor-like DNA-binding domains"/>
    <property type="match status" value="1"/>
</dbReference>
<proteinExistence type="predicted"/>
<dbReference type="PROSITE" id="PS00356">
    <property type="entry name" value="HTH_LACI_1"/>
    <property type="match status" value="1"/>
</dbReference>
<dbReference type="InterPro" id="IPR046335">
    <property type="entry name" value="LacI/GalR-like_sensor"/>
</dbReference>
<dbReference type="OrthoDB" id="9798934at2"/>
<evidence type="ECO:0000256" key="2">
    <source>
        <dbReference type="ARBA" id="ARBA00023125"/>
    </source>
</evidence>
<sequence>MATMKDVAQQAGVSVATVSRVINNTAYVEPGTRERVEKAMRHFNYHRNSAALALAKRCGNMLGLLTGNLADPFFSLLARGVEKMARQKEAKLMVCSGGHRAELEKSALEFLINQGCESIVAHISSMDEADILRYAAHTPGLVIINRYFPAIANRCIWLDNVGACHTATNYLIQNGHRKIAYVTADIPIDDRKFRLEGYYAAMTHAGITVPSDWVISVPFNEEGGERAAEKLLNSNINFTAAVTFNDVMAAGMMKFLHQRKINLPTQLSIVGFDDVVTARYLYPPLTTMHNPIEQMAQRAASLALQLVAKKKPLRPQMNMFSAELVIRDSVSLIK</sequence>
<organism evidence="5 6">
    <name type="scientific">Xenorhabdus poinarii G6</name>
    <dbReference type="NCBI Taxonomy" id="1354304"/>
    <lineage>
        <taxon>Bacteria</taxon>
        <taxon>Pseudomonadati</taxon>
        <taxon>Pseudomonadota</taxon>
        <taxon>Gammaproteobacteria</taxon>
        <taxon>Enterobacterales</taxon>
        <taxon>Morganellaceae</taxon>
        <taxon>Xenorhabdus</taxon>
    </lineage>
</organism>
<evidence type="ECO:0000313" key="5">
    <source>
        <dbReference type="EMBL" id="CDG20098.1"/>
    </source>
</evidence>
<feature type="domain" description="HTH lacI-type" evidence="4">
    <location>
        <begin position="2"/>
        <end position="56"/>
    </location>
</feature>
<keyword evidence="3" id="KW-0804">Transcription</keyword>
<dbReference type="PROSITE" id="PS50932">
    <property type="entry name" value="HTH_LACI_2"/>
    <property type="match status" value="1"/>
</dbReference>
<dbReference type="CDD" id="cd01392">
    <property type="entry name" value="HTH_LacI"/>
    <property type="match status" value="1"/>
</dbReference>
<dbReference type="Gene3D" id="3.40.50.2300">
    <property type="match status" value="2"/>
</dbReference>
<reference evidence="5 6" key="1">
    <citation type="submission" date="2013-07" db="EMBL/GenBank/DDBJ databases">
        <authorList>
            <person name="Genoscope - CEA"/>
        </authorList>
    </citation>
    <scope>NUCLEOTIDE SEQUENCE [LARGE SCALE GENOMIC DNA]</scope>
    <source>
        <strain evidence="5 6">G6</strain>
    </source>
</reference>
<evidence type="ECO:0000313" key="6">
    <source>
        <dbReference type="Proteomes" id="UP000032735"/>
    </source>
</evidence>
<dbReference type="PANTHER" id="PTHR30146:SF107">
    <property type="entry name" value="TRANSCRIPTIONAL REGULATOR"/>
    <property type="match status" value="1"/>
</dbReference>
<dbReference type="SUPFAM" id="SSF53822">
    <property type="entry name" value="Periplasmic binding protein-like I"/>
    <property type="match status" value="1"/>
</dbReference>
<dbReference type="AlphaFoldDB" id="A0A068QYR6"/>
<accession>A0A068QYR6</accession>
<gene>
    <name evidence="5" type="primary">galR</name>
    <name evidence="5" type="ORF">XPG1_0443</name>
</gene>
<dbReference type="SMART" id="SM00354">
    <property type="entry name" value="HTH_LACI"/>
    <property type="match status" value="1"/>
</dbReference>
<dbReference type="EMBL" id="FO704551">
    <property type="protein sequence ID" value="CDG20098.1"/>
    <property type="molecule type" value="Genomic_DNA"/>
</dbReference>
<dbReference type="HOGENOM" id="CLU_037628_6_1_6"/>
<dbReference type="Pfam" id="PF00356">
    <property type="entry name" value="LacI"/>
    <property type="match status" value="1"/>
</dbReference>
<dbReference type="InterPro" id="IPR000843">
    <property type="entry name" value="HTH_LacI"/>
</dbReference>
<keyword evidence="2" id="KW-0238">DNA-binding</keyword>
<dbReference type="STRING" id="1354304.XPG1_0443"/>
<keyword evidence="1" id="KW-0805">Transcription regulation</keyword>
<dbReference type="CDD" id="cd06270">
    <property type="entry name" value="PBP1_GalS-like"/>
    <property type="match status" value="1"/>
</dbReference>
<dbReference type="KEGG" id="xpo:XPG1_0443"/>
<dbReference type="InterPro" id="IPR028082">
    <property type="entry name" value="Peripla_BP_I"/>
</dbReference>
<evidence type="ECO:0000256" key="1">
    <source>
        <dbReference type="ARBA" id="ARBA00023015"/>
    </source>
</evidence>
<dbReference type="Proteomes" id="UP000032735">
    <property type="component" value="Chromosome"/>
</dbReference>
<dbReference type="PANTHER" id="PTHR30146">
    <property type="entry name" value="LACI-RELATED TRANSCRIPTIONAL REPRESSOR"/>
    <property type="match status" value="1"/>
</dbReference>
<dbReference type="GO" id="GO:0000976">
    <property type="term" value="F:transcription cis-regulatory region binding"/>
    <property type="evidence" value="ECO:0007669"/>
    <property type="project" value="TreeGrafter"/>
</dbReference>
<dbReference type="RefSeq" id="WP_045957590.1">
    <property type="nucleotide sequence ID" value="NZ_FO704551.1"/>
</dbReference>
<dbReference type="GO" id="GO:0003700">
    <property type="term" value="F:DNA-binding transcription factor activity"/>
    <property type="evidence" value="ECO:0007669"/>
    <property type="project" value="TreeGrafter"/>
</dbReference>
<evidence type="ECO:0000256" key="3">
    <source>
        <dbReference type="ARBA" id="ARBA00023163"/>
    </source>
</evidence>
<dbReference type="InterPro" id="IPR010982">
    <property type="entry name" value="Lambda_DNA-bd_dom_sf"/>
</dbReference>
<dbReference type="Pfam" id="PF13377">
    <property type="entry name" value="Peripla_BP_3"/>
    <property type="match status" value="1"/>
</dbReference>
<dbReference type="SUPFAM" id="SSF47413">
    <property type="entry name" value="lambda repressor-like DNA-binding domains"/>
    <property type="match status" value="1"/>
</dbReference>